<reference evidence="1" key="1">
    <citation type="submission" date="2022-08" db="EMBL/GenBank/DDBJ databases">
        <title>Genome Sequence of Lecanicillium fungicola.</title>
        <authorList>
            <person name="Buettner E."/>
        </authorList>
    </citation>
    <scope>NUCLEOTIDE SEQUENCE</scope>
    <source>
        <strain evidence="1">Babe33</strain>
    </source>
</reference>
<evidence type="ECO:0000313" key="1">
    <source>
        <dbReference type="EMBL" id="KAJ2976831.1"/>
    </source>
</evidence>
<dbReference type="Proteomes" id="UP001143910">
    <property type="component" value="Unassembled WGS sequence"/>
</dbReference>
<accession>A0ACC1NDA5</accession>
<protein>
    <submittedName>
        <fullName evidence="1">Uncharacterized protein</fullName>
    </submittedName>
</protein>
<organism evidence="1 2">
    <name type="scientific">Zarea fungicola</name>
    <dbReference type="NCBI Taxonomy" id="93591"/>
    <lineage>
        <taxon>Eukaryota</taxon>
        <taxon>Fungi</taxon>
        <taxon>Dikarya</taxon>
        <taxon>Ascomycota</taxon>
        <taxon>Pezizomycotina</taxon>
        <taxon>Sordariomycetes</taxon>
        <taxon>Hypocreomycetidae</taxon>
        <taxon>Hypocreales</taxon>
        <taxon>Cordycipitaceae</taxon>
        <taxon>Zarea</taxon>
    </lineage>
</organism>
<keyword evidence="2" id="KW-1185">Reference proteome</keyword>
<comment type="caution">
    <text evidence="1">The sequence shown here is derived from an EMBL/GenBank/DDBJ whole genome shotgun (WGS) entry which is preliminary data.</text>
</comment>
<sequence length="101" mass="11810">MSYNDGECTRDQFHGRAHIERGDFESCITFPSLAFGFQVAFLKMCGYDEQKDMILAARTRDADLAEEDWFFPNRDKLELVLNWHSYQGKKITNPVDKPRDN</sequence>
<name>A0ACC1NDA5_9HYPO</name>
<proteinExistence type="predicted"/>
<dbReference type="EMBL" id="JANJQO010000535">
    <property type="protein sequence ID" value="KAJ2976831.1"/>
    <property type="molecule type" value="Genomic_DNA"/>
</dbReference>
<gene>
    <name evidence="1" type="ORF">NQ176_g4719</name>
</gene>
<evidence type="ECO:0000313" key="2">
    <source>
        <dbReference type="Proteomes" id="UP001143910"/>
    </source>
</evidence>